<name>A0A914WH27_9BILA</name>
<keyword evidence="6" id="KW-0732">Signal</keyword>
<evidence type="ECO:0000313" key="7">
    <source>
        <dbReference type="Proteomes" id="UP000887566"/>
    </source>
</evidence>
<evidence type="ECO:0000256" key="4">
    <source>
        <dbReference type="ARBA" id="ARBA00022679"/>
    </source>
</evidence>
<dbReference type="CDD" id="cd03784">
    <property type="entry name" value="GT1_Gtf-like"/>
    <property type="match status" value="1"/>
</dbReference>
<protein>
    <recommendedName>
        <fullName evidence="2">glucuronosyltransferase</fullName>
        <ecNumber evidence="2">2.4.1.17</ecNumber>
    </recommendedName>
</protein>
<evidence type="ECO:0000256" key="5">
    <source>
        <dbReference type="ARBA" id="ARBA00047475"/>
    </source>
</evidence>
<dbReference type="PANTHER" id="PTHR48043:SF143">
    <property type="entry name" value="UDP-GLUCURONOSYLTRANSFERASE"/>
    <property type="match status" value="1"/>
</dbReference>
<accession>A0A914WH27</accession>
<dbReference type="Proteomes" id="UP000887566">
    <property type="component" value="Unplaced"/>
</dbReference>
<dbReference type="WBParaSite" id="PSAMB.scaffold4084size15769.g23377.t1">
    <property type="protein sequence ID" value="PSAMB.scaffold4084size15769.g23377.t1"/>
    <property type="gene ID" value="PSAMB.scaffold4084size15769.g23377"/>
</dbReference>
<dbReference type="Gene3D" id="3.40.50.2000">
    <property type="entry name" value="Glycogen Phosphorylase B"/>
    <property type="match status" value="2"/>
</dbReference>
<evidence type="ECO:0000256" key="2">
    <source>
        <dbReference type="ARBA" id="ARBA00012544"/>
    </source>
</evidence>
<evidence type="ECO:0000313" key="8">
    <source>
        <dbReference type="WBParaSite" id="PSAMB.scaffold4084size15769.g23377.t1"/>
    </source>
</evidence>
<sequence>MKIYLNILLSLLVCSGVYSYRILVYSPTVSRSHLISNSRIAETLAKAGHEVVLFLPQYERMPVTNETMLSKQILFEFSHTKFEDLMREYQNIIFSEDQSYLAALGMLSMYRTLTDLCEEIVMNKEIMDKLRAFKFEVAISEQLDLCGVGVSHLLGIESHIWLSSTPMMEQVSYFAGVPTPLSYVPVSMEADLPDKMTYWQRFENIIAYAFSLGFHRYGSTSHTKMFRKRFGADFPDLDTLAGSSPLVFISSEEFIDFPRPILHKTVYIGGLGLKNAKPLDSKFEQLMSIGKKGTVFVSLGSVVQTSAMPKSLKSTLFDAFTEFPDYCFIFKIDAKDTVSKELAVNLKNVKLVEWAPQVDLFGHPNLRAFVTHGGLNSLMEASYAGVPIVTIGMFADQMRNGRAAERNGYGVPLSKLNLTVPNIATALRTVLENKS</sequence>
<dbReference type="PANTHER" id="PTHR48043">
    <property type="entry name" value="EG:EG0003.4 PROTEIN-RELATED"/>
    <property type="match status" value="1"/>
</dbReference>
<evidence type="ECO:0000256" key="3">
    <source>
        <dbReference type="ARBA" id="ARBA00022676"/>
    </source>
</evidence>
<evidence type="ECO:0000256" key="6">
    <source>
        <dbReference type="SAM" id="SignalP"/>
    </source>
</evidence>
<dbReference type="FunFam" id="3.40.50.2000:FF:000021">
    <property type="entry name" value="UDP-glucuronosyltransferase"/>
    <property type="match status" value="1"/>
</dbReference>
<reference evidence="8" key="1">
    <citation type="submission" date="2022-11" db="UniProtKB">
        <authorList>
            <consortium name="WormBaseParasite"/>
        </authorList>
    </citation>
    <scope>IDENTIFICATION</scope>
</reference>
<keyword evidence="4" id="KW-0808">Transferase</keyword>
<proteinExistence type="inferred from homology"/>
<keyword evidence="3" id="KW-0328">Glycosyltransferase</keyword>
<feature type="chain" id="PRO_5037758996" description="glucuronosyltransferase" evidence="6">
    <location>
        <begin position="20"/>
        <end position="435"/>
    </location>
</feature>
<keyword evidence="7" id="KW-1185">Reference proteome</keyword>
<organism evidence="7 8">
    <name type="scientific">Plectus sambesii</name>
    <dbReference type="NCBI Taxonomy" id="2011161"/>
    <lineage>
        <taxon>Eukaryota</taxon>
        <taxon>Metazoa</taxon>
        <taxon>Ecdysozoa</taxon>
        <taxon>Nematoda</taxon>
        <taxon>Chromadorea</taxon>
        <taxon>Plectida</taxon>
        <taxon>Plectina</taxon>
        <taxon>Plectoidea</taxon>
        <taxon>Plectidae</taxon>
        <taxon>Plectus</taxon>
    </lineage>
</organism>
<dbReference type="GO" id="GO:0015020">
    <property type="term" value="F:glucuronosyltransferase activity"/>
    <property type="evidence" value="ECO:0007669"/>
    <property type="project" value="UniProtKB-EC"/>
</dbReference>
<dbReference type="Pfam" id="PF00201">
    <property type="entry name" value="UDPGT"/>
    <property type="match status" value="1"/>
</dbReference>
<dbReference type="EC" id="2.4.1.17" evidence="2"/>
<comment type="catalytic activity">
    <reaction evidence="5">
        <text>glucuronate acceptor + UDP-alpha-D-glucuronate = acceptor beta-D-glucuronoside + UDP + H(+)</text>
        <dbReference type="Rhea" id="RHEA:21032"/>
        <dbReference type="ChEBI" id="CHEBI:15378"/>
        <dbReference type="ChEBI" id="CHEBI:58052"/>
        <dbReference type="ChEBI" id="CHEBI:58223"/>
        <dbReference type="ChEBI" id="CHEBI:132367"/>
        <dbReference type="ChEBI" id="CHEBI:132368"/>
        <dbReference type="EC" id="2.4.1.17"/>
    </reaction>
</comment>
<dbReference type="InterPro" id="IPR002213">
    <property type="entry name" value="UDP_glucos_trans"/>
</dbReference>
<dbReference type="InterPro" id="IPR050271">
    <property type="entry name" value="UDP-glycosyltransferase"/>
</dbReference>
<dbReference type="AlphaFoldDB" id="A0A914WH27"/>
<evidence type="ECO:0000256" key="1">
    <source>
        <dbReference type="ARBA" id="ARBA00009995"/>
    </source>
</evidence>
<dbReference type="SUPFAM" id="SSF53756">
    <property type="entry name" value="UDP-Glycosyltransferase/glycogen phosphorylase"/>
    <property type="match status" value="1"/>
</dbReference>
<comment type="similarity">
    <text evidence="1">Belongs to the UDP-glycosyltransferase family.</text>
</comment>
<feature type="signal peptide" evidence="6">
    <location>
        <begin position="1"/>
        <end position="19"/>
    </location>
</feature>